<protein>
    <recommendedName>
        <fullName evidence="4">SHOCT domain-containing protein</fullName>
    </recommendedName>
</protein>
<organism evidence="2 3">
    <name type="scientific">Mycobacterium saskatchewanense</name>
    <dbReference type="NCBI Taxonomy" id="220927"/>
    <lineage>
        <taxon>Bacteria</taxon>
        <taxon>Bacillati</taxon>
        <taxon>Actinomycetota</taxon>
        <taxon>Actinomycetes</taxon>
        <taxon>Mycobacteriales</taxon>
        <taxon>Mycobacteriaceae</taxon>
        <taxon>Mycobacterium</taxon>
        <taxon>Mycobacterium simiae complex</taxon>
    </lineage>
</organism>
<sequence length="247" mass="26649">MNQQAAAVAAAVLSQPVEAATRCEHASTDMVAEAAGASRFTRGVAKFFGRVPTLGNLGGMLKQMETGGLPETFVLAVTRDQVHVIEDKRSHRDLVAGRVLRSWDRADFKARTVTPEWNVSRGVPDDRQLLVLWVPIEASSNPYLQAGVRAAAEAGQPGLPTDFMVAKDAPSQRLIDALDAAGHVRVVDVLGDAEEAQDPEDAADPSDVSSPRPSTTERLQELETLRATGVVSEAEYARKREQIIDEL</sequence>
<keyword evidence="3" id="KW-1185">Reference proteome</keyword>
<evidence type="ECO:0000256" key="1">
    <source>
        <dbReference type="SAM" id="MobiDB-lite"/>
    </source>
</evidence>
<comment type="caution">
    <text evidence="2">The sequence shown here is derived from an EMBL/GenBank/DDBJ whole genome shotgun (WGS) entry which is preliminary data.</text>
</comment>
<evidence type="ECO:0008006" key="4">
    <source>
        <dbReference type="Google" id="ProtNLM"/>
    </source>
</evidence>
<reference evidence="2 3" key="1">
    <citation type="submission" date="2016-01" db="EMBL/GenBank/DDBJ databases">
        <title>The new phylogeny of the genus Mycobacterium.</title>
        <authorList>
            <person name="Tarcisio F."/>
            <person name="Conor M."/>
            <person name="Antonella G."/>
            <person name="Elisabetta G."/>
            <person name="Giulia F.S."/>
            <person name="Sara T."/>
            <person name="Anna F."/>
            <person name="Clotilde B."/>
            <person name="Roberto B."/>
            <person name="Veronica D.S."/>
            <person name="Fabio R."/>
            <person name="Monica P."/>
            <person name="Olivier J."/>
            <person name="Enrico T."/>
            <person name="Nicola S."/>
        </authorList>
    </citation>
    <scope>NUCLEOTIDE SEQUENCE [LARGE SCALE GENOMIC DNA]</scope>
    <source>
        <strain evidence="2 3">DSM 44616</strain>
    </source>
</reference>
<feature type="compositionally biased region" description="Acidic residues" evidence="1">
    <location>
        <begin position="195"/>
        <end position="204"/>
    </location>
</feature>
<proteinExistence type="predicted"/>
<feature type="compositionally biased region" description="Polar residues" evidence="1">
    <location>
        <begin position="207"/>
        <end position="217"/>
    </location>
</feature>
<gene>
    <name evidence="2" type="ORF">AWC23_20175</name>
</gene>
<accession>A0AAJ3NM54</accession>
<evidence type="ECO:0000313" key="3">
    <source>
        <dbReference type="Proteomes" id="UP000193387"/>
    </source>
</evidence>
<evidence type="ECO:0000313" key="2">
    <source>
        <dbReference type="EMBL" id="ORW69069.1"/>
    </source>
</evidence>
<dbReference type="Proteomes" id="UP000193387">
    <property type="component" value="Unassembled WGS sequence"/>
</dbReference>
<name>A0AAJ3NM54_9MYCO</name>
<dbReference type="EMBL" id="LQPR01000049">
    <property type="protein sequence ID" value="ORW69069.1"/>
    <property type="molecule type" value="Genomic_DNA"/>
</dbReference>
<dbReference type="AlphaFoldDB" id="A0AAJ3NM54"/>
<feature type="region of interest" description="Disordered" evidence="1">
    <location>
        <begin position="195"/>
        <end position="225"/>
    </location>
</feature>